<comment type="caution">
    <text evidence="2">The sequence shown here is derived from an EMBL/GenBank/DDBJ whole genome shotgun (WGS) entry which is preliminary data.</text>
</comment>
<accession>C4GDW5</accession>
<keyword evidence="3" id="KW-1185">Reference proteome</keyword>
<sequence length="84" mass="9484">MFDYSVLCSDVDATRRNQVVSLLSENDIGYKLTSQMPFQMRAKESEDGAADQKAGPSSASRQVRYTISVKERDFAYALQLIRDI</sequence>
<reference evidence="2" key="1">
    <citation type="submission" date="2009-04" db="EMBL/GenBank/DDBJ databases">
        <authorList>
            <person name="Weinstock G."/>
            <person name="Sodergren E."/>
            <person name="Clifton S."/>
            <person name="Fulton L."/>
            <person name="Fulton B."/>
            <person name="Courtney L."/>
            <person name="Fronick C."/>
            <person name="Harrison M."/>
            <person name="Strong C."/>
            <person name="Farmer C."/>
            <person name="Delahaunty K."/>
            <person name="Markovic C."/>
            <person name="Hall O."/>
            <person name="Minx P."/>
            <person name="Tomlinson C."/>
            <person name="Mitreva M."/>
            <person name="Nelson J."/>
            <person name="Hou S."/>
            <person name="Wollam A."/>
            <person name="Pepin K.H."/>
            <person name="Johnson M."/>
            <person name="Bhonagiri V."/>
            <person name="Nash W.E."/>
            <person name="Warren W."/>
            <person name="Chinwalla A."/>
            <person name="Mardis E.R."/>
            <person name="Wilson R.K."/>
        </authorList>
    </citation>
    <scope>NUCLEOTIDE SEQUENCE [LARGE SCALE GENOMIC DNA]</scope>
    <source>
        <strain evidence="2">DSM 14600</strain>
    </source>
</reference>
<proteinExistence type="predicted"/>
<evidence type="ECO:0000313" key="3">
    <source>
        <dbReference type="Proteomes" id="UP000003494"/>
    </source>
</evidence>
<evidence type="ECO:0000313" key="2">
    <source>
        <dbReference type="EMBL" id="EEP27594.1"/>
    </source>
</evidence>
<organism evidence="2 3">
    <name type="scientific">Shuttleworthella satelles DSM 14600</name>
    <dbReference type="NCBI Taxonomy" id="626523"/>
    <lineage>
        <taxon>Bacteria</taxon>
        <taxon>Bacillati</taxon>
        <taxon>Bacillota</taxon>
        <taxon>Clostridia</taxon>
        <taxon>Lachnospirales</taxon>
        <taxon>Lachnospiraceae</taxon>
        <taxon>Shuttleworthella</taxon>
    </lineage>
</organism>
<dbReference type="AlphaFoldDB" id="C4GDW5"/>
<dbReference type="EMBL" id="ACIP02000007">
    <property type="protein sequence ID" value="EEP27594.1"/>
    <property type="molecule type" value="Genomic_DNA"/>
</dbReference>
<dbReference type="HOGENOM" id="CLU_2525722_0_0_9"/>
<feature type="region of interest" description="Disordered" evidence="1">
    <location>
        <begin position="42"/>
        <end position="61"/>
    </location>
</feature>
<dbReference type="RefSeq" id="WP_006907266.1">
    <property type="nucleotide sequence ID" value="NZ_GG665867.1"/>
</dbReference>
<protein>
    <recommendedName>
        <fullName evidence="4">DUF2007 domain-containing protein</fullName>
    </recommendedName>
</protein>
<evidence type="ECO:0000256" key="1">
    <source>
        <dbReference type="SAM" id="MobiDB-lite"/>
    </source>
</evidence>
<gene>
    <name evidence="2" type="ORF">GCWU000342_02289</name>
</gene>
<name>C4GDW5_9FIRM</name>
<dbReference type="Proteomes" id="UP000003494">
    <property type="component" value="Unassembled WGS sequence"/>
</dbReference>
<evidence type="ECO:0008006" key="4">
    <source>
        <dbReference type="Google" id="ProtNLM"/>
    </source>
</evidence>
<dbReference type="STRING" id="626523.GCWU000342_02289"/>